<dbReference type="OrthoDB" id="6210373at2"/>
<dbReference type="Proteomes" id="UP000236449">
    <property type="component" value="Unassembled WGS sequence"/>
</dbReference>
<evidence type="ECO:0000259" key="1">
    <source>
        <dbReference type="PROSITE" id="PS51832"/>
    </source>
</evidence>
<dbReference type="Pfam" id="PF13487">
    <property type="entry name" value="HD_5"/>
    <property type="match status" value="1"/>
</dbReference>
<dbReference type="CDD" id="cd00077">
    <property type="entry name" value="HDc"/>
    <property type="match status" value="1"/>
</dbReference>
<dbReference type="EMBL" id="POSK01000001">
    <property type="protein sequence ID" value="PNI06549.1"/>
    <property type="molecule type" value="Genomic_DNA"/>
</dbReference>
<dbReference type="SMART" id="SM00471">
    <property type="entry name" value="HDc"/>
    <property type="match status" value="1"/>
</dbReference>
<keyword evidence="2" id="KW-0378">Hydrolase</keyword>
<evidence type="ECO:0000313" key="2">
    <source>
        <dbReference type="EMBL" id="PNI06549.1"/>
    </source>
</evidence>
<gene>
    <name evidence="2" type="ORF">C1N32_00610</name>
</gene>
<dbReference type="PANTHER" id="PTHR45228:SF1">
    <property type="entry name" value="CYCLIC DI-GMP PHOSPHODIESTERASE TM_0186"/>
    <property type="match status" value="1"/>
</dbReference>
<evidence type="ECO:0000313" key="3">
    <source>
        <dbReference type="Proteomes" id="UP000236449"/>
    </source>
</evidence>
<protein>
    <submittedName>
        <fullName evidence="2">Phosphohydrolase</fullName>
    </submittedName>
</protein>
<proteinExistence type="predicted"/>
<dbReference type="PANTHER" id="PTHR45228">
    <property type="entry name" value="CYCLIC DI-GMP PHOSPHODIESTERASE TM_0186-RELATED"/>
    <property type="match status" value="1"/>
</dbReference>
<dbReference type="GO" id="GO:0008081">
    <property type="term" value="F:phosphoric diester hydrolase activity"/>
    <property type="evidence" value="ECO:0007669"/>
    <property type="project" value="UniProtKB-ARBA"/>
</dbReference>
<name>A0A2J8I7R9_VIBDI</name>
<accession>A0A2J8I7R9</accession>
<dbReference type="InterPro" id="IPR037522">
    <property type="entry name" value="HD_GYP_dom"/>
</dbReference>
<dbReference type="RefSeq" id="WP_102965093.1">
    <property type="nucleotide sequence ID" value="NZ_POSK01000001.1"/>
</dbReference>
<organism evidence="2 3">
    <name type="scientific">Vibrio diazotrophicus</name>
    <dbReference type="NCBI Taxonomy" id="685"/>
    <lineage>
        <taxon>Bacteria</taxon>
        <taxon>Pseudomonadati</taxon>
        <taxon>Pseudomonadota</taxon>
        <taxon>Gammaproteobacteria</taxon>
        <taxon>Vibrionales</taxon>
        <taxon>Vibrionaceae</taxon>
        <taxon>Vibrio</taxon>
    </lineage>
</organism>
<dbReference type="SUPFAM" id="SSF55781">
    <property type="entry name" value="GAF domain-like"/>
    <property type="match status" value="1"/>
</dbReference>
<feature type="domain" description="HD-GYP" evidence="1">
    <location>
        <begin position="162"/>
        <end position="371"/>
    </location>
</feature>
<dbReference type="PROSITE" id="PS51832">
    <property type="entry name" value="HD_GYP"/>
    <property type="match status" value="1"/>
</dbReference>
<dbReference type="Gene3D" id="3.30.450.40">
    <property type="match status" value="1"/>
</dbReference>
<reference evidence="2 3" key="1">
    <citation type="submission" date="2018-01" db="EMBL/GenBank/DDBJ databases">
        <title>Draft genome sequences of six Vibrio diazotrophicus strains isolated from deep-sea sediments of the Baltic Sea.</title>
        <authorList>
            <person name="Castillo D."/>
            <person name="Vandieken V."/>
            <person name="Chiang O."/>
            <person name="Middelboe M."/>
        </authorList>
    </citation>
    <scope>NUCLEOTIDE SEQUENCE [LARGE SCALE GENOMIC DNA]</scope>
    <source>
        <strain evidence="2 3">60.27F</strain>
    </source>
</reference>
<dbReference type="InterPro" id="IPR029016">
    <property type="entry name" value="GAF-like_dom_sf"/>
</dbReference>
<comment type="caution">
    <text evidence="2">The sequence shown here is derived from an EMBL/GenBank/DDBJ whole genome shotgun (WGS) entry which is preliminary data.</text>
</comment>
<dbReference type="AlphaFoldDB" id="A0A2J8I7R9"/>
<dbReference type="InterPro" id="IPR052020">
    <property type="entry name" value="Cyclic_di-GMP/3'3'-cGAMP_PDE"/>
</dbReference>
<dbReference type="InterPro" id="IPR003607">
    <property type="entry name" value="HD/PDEase_dom"/>
</dbReference>
<sequence>MASILHNPLNNIENSLTDRLKDLHDRILERSPGVCRIACALYDPQTDLLKTFINSTNSGHAIDRYEFPLSKSYQLQKLRESGSCRVIDKIEEEIGTGTAHSDWLLEQKYRSSFTIPMLTDNHFIGFIFIDSEIEGYFDDQVQRDLVLLTKLITLTIVSEISTVQALLATAQAARDFAHLRDFETGMHLNRMALLSRMIAKSIADQFQFTDEFIEHLYLFSPLHDIGKIGIPDKILLKPGKLTEEEFETMKGHVDKGIKIISKVLDDYQLSHLSDSQLMLNIVAGHHEYLDGTGYPKGLVGDEIPIEARIVTVADIFDALTSKRPYKEPMSIEESIKELQKMVEIGKLDPLCVNALIENIDQAADIVARFRDD</sequence>
<dbReference type="SUPFAM" id="SSF109604">
    <property type="entry name" value="HD-domain/PDEase-like"/>
    <property type="match status" value="1"/>
</dbReference>
<dbReference type="Gene3D" id="1.10.3210.10">
    <property type="entry name" value="Hypothetical protein af1432"/>
    <property type="match status" value="1"/>
</dbReference>